<keyword evidence="3 7" id="KW-0812">Transmembrane</keyword>
<keyword evidence="4 7" id="KW-1133">Transmembrane helix</keyword>
<proteinExistence type="predicted"/>
<evidence type="ECO:0000256" key="1">
    <source>
        <dbReference type="ARBA" id="ARBA00004651"/>
    </source>
</evidence>
<evidence type="ECO:0000256" key="4">
    <source>
        <dbReference type="ARBA" id="ARBA00022989"/>
    </source>
</evidence>
<dbReference type="Proteomes" id="UP000676996">
    <property type="component" value="Unassembled WGS sequence"/>
</dbReference>
<comment type="subcellular location">
    <subcellularLocation>
        <location evidence="1">Cell membrane</location>
        <topology evidence="1">Multi-pass membrane protein</topology>
    </subcellularLocation>
</comment>
<evidence type="ECO:0000259" key="8">
    <source>
        <dbReference type="Pfam" id="PF03772"/>
    </source>
</evidence>
<dbReference type="Pfam" id="PF03772">
    <property type="entry name" value="Competence"/>
    <property type="match status" value="1"/>
</dbReference>
<feature type="transmembrane region" description="Helical" evidence="7">
    <location>
        <begin position="336"/>
        <end position="353"/>
    </location>
</feature>
<organism evidence="10 11">
    <name type="scientific">Stakelama marina</name>
    <dbReference type="NCBI Taxonomy" id="2826939"/>
    <lineage>
        <taxon>Bacteria</taxon>
        <taxon>Pseudomonadati</taxon>
        <taxon>Pseudomonadota</taxon>
        <taxon>Alphaproteobacteria</taxon>
        <taxon>Sphingomonadales</taxon>
        <taxon>Sphingomonadaceae</taxon>
        <taxon>Stakelama</taxon>
    </lineage>
</organism>
<reference evidence="10" key="1">
    <citation type="submission" date="2021-04" db="EMBL/GenBank/DDBJ databases">
        <title>Ouciella asimina sp. nov., isolated from the surface seawater in the hydrothermal field of Okinawa Trough.</title>
        <authorList>
            <person name="Shuang W."/>
        </authorList>
    </citation>
    <scope>NUCLEOTIDE SEQUENCE</scope>
    <source>
        <strain evidence="10">LXI357</strain>
    </source>
</reference>
<evidence type="ECO:0000256" key="6">
    <source>
        <dbReference type="SAM" id="MobiDB-lite"/>
    </source>
</evidence>
<dbReference type="NCBIfam" id="TIGR00360">
    <property type="entry name" value="ComEC_N-term"/>
    <property type="match status" value="1"/>
</dbReference>
<dbReference type="InterPro" id="IPR052159">
    <property type="entry name" value="Competence_DNA_uptake"/>
</dbReference>
<evidence type="ECO:0000259" key="9">
    <source>
        <dbReference type="Pfam" id="PF13567"/>
    </source>
</evidence>
<comment type="caution">
    <text evidence="10">The sequence shown here is derived from an EMBL/GenBank/DDBJ whole genome shotgun (WGS) entry which is preliminary data.</text>
</comment>
<name>A0A8T4I8S1_9SPHN</name>
<feature type="transmembrane region" description="Helical" evidence="7">
    <location>
        <begin position="446"/>
        <end position="465"/>
    </location>
</feature>
<feature type="transmembrane region" description="Helical" evidence="7">
    <location>
        <begin position="66"/>
        <end position="83"/>
    </location>
</feature>
<feature type="transmembrane region" description="Helical" evidence="7">
    <location>
        <begin position="312"/>
        <end position="330"/>
    </location>
</feature>
<gene>
    <name evidence="10" type="ORF">J7S20_02580</name>
</gene>
<keyword evidence="5 7" id="KW-0472">Membrane</keyword>
<dbReference type="GO" id="GO:0005886">
    <property type="term" value="C:plasma membrane"/>
    <property type="evidence" value="ECO:0007669"/>
    <property type="project" value="UniProtKB-SubCell"/>
</dbReference>
<dbReference type="EMBL" id="JAGRQC010000001">
    <property type="protein sequence ID" value="MBR0551388.1"/>
    <property type="molecule type" value="Genomic_DNA"/>
</dbReference>
<protein>
    <submittedName>
        <fullName evidence="10">ComEC/Rec2 family competence protein</fullName>
    </submittedName>
</protein>
<feature type="transmembrane region" description="Helical" evidence="7">
    <location>
        <begin position="381"/>
        <end position="399"/>
    </location>
</feature>
<evidence type="ECO:0000256" key="3">
    <source>
        <dbReference type="ARBA" id="ARBA00022692"/>
    </source>
</evidence>
<evidence type="ECO:0000313" key="11">
    <source>
        <dbReference type="Proteomes" id="UP000676996"/>
    </source>
</evidence>
<evidence type="ECO:0000256" key="7">
    <source>
        <dbReference type="SAM" id="Phobius"/>
    </source>
</evidence>
<dbReference type="InterPro" id="IPR004477">
    <property type="entry name" value="ComEC_N"/>
</dbReference>
<feature type="region of interest" description="Disordered" evidence="6">
    <location>
        <begin position="698"/>
        <end position="725"/>
    </location>
</feature>
<feature type="transmembrane region" description="Helical" evidence="7">
    <location>
        <begin position="277"/>
        <end position="300"/>
    </location>
</feature>
<evidence type="ECO:0000313" key="10">
    <source>
        <dbReference type="EMBL" id="MBR0551388.1"/>
    </source>
</evidence>
<accession>A0A8T4I8S1</accession>
<evidence type="ECO:0000256" key="5">
    <source>
        <dbReference type="ARBA" id="ARBA00023136"/>
    </source>
</evidence>
<keyword evidence="2" id="KW-1003">Cell membrane</keyword>
<dbReference type="PANTHER" id="PTHR30619">
    <property type="entry name" value="DNA INTERNALIZATION/COMPETENCE PROTEIN COMEC/REC2"/>
    <property type="match status" value="1"/>
</dbReference>
<dbReference type="Pfam" id="PF13567">
    <property type="entry name" value="DUF4131"/>
    <property type="match status" value="1"/>
</dbReference>
<dbReference type="PANTHER" id="PTHR30619:SF1">
    <property type="entry name" value="RECOMBINATION PROTEIN 2"/>
    <property type="match status" value="1"/>
</dbReference>
<evidence type="ECO:0000256" key="2">
    <source>
        <dbReference type="ARBA" id="ARBA00022475"/>
    </source>
</evidence>
<dbReference type="AlphaFoldDB" id="A0A8T4I8S1"/>
<feature type="transmembrane region" description="Helical" evidence="7">
    <location>
        <begin position="420"/>
        <end position="440"/>
    </location>
</feature>
<sequence>MASSAAPARSTGFRPLQFAGASRLRAVQESVERWLESERDQLPLWLPVLLGAGVAAWFALPGSSRWGAFILLAIGAAILAAALSRGGRLSRAVALGAVAAALGCALIWWRADHVAAPVLAHEGVAEFTARVESIEPLPARDIVRMRLAVRDAPNLPPVVRVNLSDKDVPEGLGRGAVIHLRGWMMPPPPPAVPGAYDFQRVAWFQGIGATGRAFKPVEVLKPGAPIASDFRHRLSHHVQASVGGSAGAIAATLATGDRGAIPDADAEAMRRSGLAHLLSISGLHVTAVVGATMLIVLRLLALFPGLALRVRLPLVAAGAGALAAVAYTLLTGAQVPTVRSCVAALLVLAAIAMGREAITLRLVAVGATIVLLLWPETLAGPSFQLSFAAVTAIIALHEHPRVRRWFARRDEAWWRRIARALLSLFLTGLVVEIALMPIALYHFHKAGLYGALANIVAIPLTTFVIMPFEAVALALDTVGLGAPFWWAAGSALRGLLALAHMTASAPGAVAALPVMPAAAFASIVIGGLWIALWRTNARWLGIAPVALGLGWALATPPPDLLVSADGTHMAIRTPDGGMAILRNRSGDYIRDAFGENGGVDGELANIDEQHFARCSHDSCLISYSGGKRSWRLLATRSDYLIPRPVLEPACRAADIVVSDRWLPRWCRPRWLKLDARTLANTGGVTVTFADAAVRTARSPGSLHPWHDPPTVRLYDGRRTRGARRQ</sequence>
<feature type="domain" description="DUF4131" evidence="9">
    <location>
        <begin position="66"/>
        <end position="216"/>
    </location>
</feature>
<dbReference type="InterPro" id="IPR025405">
    <property type="entry name" value="DUF4131"/>
</dbReference>
<feature type="domain" description="ComEC/Rec2-related protein" evidence="8">
    <location>
        <begin position="253"/>
        <end position="534"/>
    </location>
</feature>
<feature type="transmembrane region" description="Helical" evidence="7">
    <location>
        <begin position="42"/>
        <end position="60"/>
    </location>
</feature>
<keyword evidence="11" id="KW-1185">Reference proteome</keyword>
<feature type="transmembrane region" description="Helical" evidence="7">
    <location>
        <begin position="508"/>
        <end position="530"/>
    </location>
</feature>